<evidence type="ECO:0000256" key="1">
    <source>
        <dbReference type="SAM" id="MobiDB-lite"/>
    </source>
</evidence>
<keyword evidence="5" id="KW-1185">Reference proteome</keyword>
<dbReference type="Proteomes" id="UP001595897">
    <property type="component" value="Unassembled WGS sequence"/>
</dbReference>
<dbReference type="PANTHER" id="PTHR40940">
    <property type="entry name" value="PROTEIN BATD-RELATED"/>
    <property type="match status" value="1"/>
</dbReference>
<evidence type="ECO:0000256" key="3">
    <source>
        <dbReference type="SAM" id="SignalP"/>
    </source>
</evidence>
<dbReference type="Pfam" id="PF13584">
    <property type="entry name" value="BatD"/>
    <property type="match status" value="1"/>
</dbReference>
<comment type="caution">
    <text evidence="4">The sequence shown here is derived from an EMBL/GenBank/DDBJ whole genome shotgun (WGS) entry which is preliminary data.</text>
</comment>
<organism evidence="4 5">
    <name type="scientific">Glaciecola siphonariae</name>
    <dbReference type="NCBI Taxonomy" id="521012"/>
    <lineage>
        <taxon>Bacteria</taxon>
        <taxon>Pseudomonadati</taxon>
        <taxon>Pseudomonadota</taxon>
        <taxon>Gammaproteobacteria</taxon>
        <taxon>Alteromonadales</taxon>
        <taxon>Alteromonadaceae</taxon>
        <taxon>Glaciecola</taxon>
    </lineage>
</organism>
<feature type="compositionally biased region" description="Polar residues" evidence="1">
    <location>
        <begin position="391"/>
        <end position="413"/>
    </location>
</feature>
<protein>
    <submittedName>
        <fullName evidence="4">BatD family protein</fullName>
    </submittedName>
</protein>
<dbReference type="InterPro" id="IPR025738">
    <property type="entry name" value="BatD"/>
</dbReference>
<dbReference type="EMBL" id="JBHSGU010000002">
    <property type="protein sequence ID" value="MFC4698835.1"/>
    <property type="molecule type" value="Genomic_DNA"/>
</dbReference>
<feature type="signal peptide" evidence="3">
    <location>
        <begin position="1"/>
        <end position="25"/>
    </location>
</feature>
<keyword evidence="2" id="KW-1133">Transmembrane helix</keyword>
<sequence>MKVFYWAFCALHVLMMASISMPANADVSQLSATIDKNPMLIDESVTLQVTAIGGADSDAIDFLVLTKDFRVSQPSVSQSTQIINFDRTTSTTWTLQLLPKKTGQITIPSFTIDGKSSDPITLTVLPAGQGTRAQPRDFYVTAEVSNDTVYLQQQVRYTVKIYLAGDIQRGSLSEPVLDGAVIEQLGEDKEYQELVNGVRYRVIERNFAVLPQASGSFTIDGPVFQAEVLTSTRQSFAYFNRSKTISRMAPQKTINVLPIPQDYQYTWLPSERVQLDEQWSNDDAASFVQGEPITRTVTLTALGLIEEQLPLIEANYHPSFKTYPEQAERATVQQNERLIAQLVQRTAIIPGETGRFVLPEIQVPWFDVTTGETRFAVLPAKTVEVVAPAQAQGQNQGLDQGQANSETTQNKVQSSDDRTDLANNDELLSLPSSPFPLVVWGLDLLHFVLAGAVLVFAVITFVLRAKVSRLNALLANGSEYTQASEPSGFASNEADAWDALVNSITANNVRAIQSNLRHWLGVLTGTTIQSVNNALLKLDAKDAAEAFNQALQSQYADTSSAYDAQALKQPLVALRAREQNKYNGGSATNMYPIV</sequence>
<feature type="region of interest" description="Disordered" evidence="1">
    <location>
        <begin position="391"/>
        <end position="418"/>
    </location>
</feature>
<dbReference type="RefSeq" id="WP_382405514.1">
    <property type="nucleotide sequence ID" value="NZ_JBHSGU010000002.1"/>
</dbReference>
<feature type="transmembrane region" description="Helical" evidence="2">
    <location>
        <begin position="437"/>
        <end position="463"/>
    </location>
</feature>
<proteinExistence type="predicted"/>
<keyword evidence="2" id="KW-0812">Transmembrane</keyword>
<evidence type="ECO:0000256" key="2">
    <source>
        <dbReference type="SAM" id="Phobius"/>
    </source>
</evidence>
<accession>A0ABV9LRD7</accession>
<feature type="chain" id="PRO_5045338004" evidence="3">
    <location>
        <begin position="26"/>
        <end position="594"/>
    </location>
</feature>
<name>A0ABV9LRD7_9ALTE</name>
<evidence type="ECO:0000313" key="5">
    <source>
        <dbReference type="Proteomes" id="UP001595897"/>
    </source>
</evidence>
<evidence type="ECO:0000313" key="4">
    <source>
        <dbReference type="EMBL" id="MFC4698835.1"/>
    </source>
</evidence>
<reference evidence="5" key="1">
    <citation type="journal article" date="2019" name="Int. J. Syst. Evol. Microbiol.">
        <title>The Global Catalogue of Microorganisms (GCM) 10K type strain sequencing project: providing services to taxonomists for standard genome sequencing and annotation.</title>
        <authorList>
            <consortium name="The Broad Institute Genomics Platform"/>
            <consortium name="The Broad Institute Genome Sequencing Center for Infectious Disease"/>
            <person name="Wu L."/>
            <person name="Ma J."/>
        </authorList>
    </citation>
    <scope>NUCLEOTIDE SEQUENCE [LARGE SCALE GENOMIC DNA]</scope>
    <source>
        <strain evidence="5">KACC 12507</strain>
    </source>
</reference>
<keyword evidence="3" id="KW-0732">Signal</keyword>
<keyword evidence="2" id="KW-0472">Membrane</keyword>
<dbReference type="PANTHER" id="PTHR40940:SF1">
    <property type="entry name" value="PROTEIN BATD"/>
    <property type="match status" value="1"/>
</dbReference>
<gene>
    <name evidence="4" type="ORF">ACFO4O_01500</name>
</gene>